<keyword evidence="2 3" id="KW-0732">Signal</keyword>
<dbReference type="PANTHER" id="PTHR12000">
    <property type="entry name" value="HEMOGLOBINASE FAMILY MEMBER"/>
    <property type="match status" value="1"/>
</dbReference>
<evidence type="ECO:0000313" key="5">
    <source>
        <dbReference type="EMBL" id="EDM75598.1"/>
    </source>
</evidence>
<protein>
    <submittedName>
        <fullName evidence="5">Legumain</fullName>
    </submittedName>
</protein>
<name>A6GET6_9BACT</name>
<evidence type="ECO:0000313" key="6">
    <source>
        <dbReference type="Proteomes" id="UP000005801"/>
    </source>
</evidence>
<dbReference type="Gene3D" id="3.40.50.1460">
    <property type="match status" value="1"/>
</dbReference>
<evidence type="ECO:0000256" key="2">
    <source>
        <dbReference type="ARBA" id="ARBA00022729"/>
    </source>
</evidence>
<keyword evidence="6" id="KW-1185">Reference proteome</keyword>
<dbReference type="GO" id="GO:0051603">
    <property type="term" value="P:proteolysis involved in protein catabolic process"/>
    <property type="evidence" value="ECO:0007669"/>
    <property type="project" value="TreeGrafter"/>
</dbReference>
<feature type="chain" id="PRO_5002693939" evidence="3">
    <location>
        <begin position="26"/>
        <end position="728"/>
    </location>
</feature>
<accession>A6GET6</accession>
<sequence length="728" mass="76819">MKPRRHRPCFARAFAWTLLSLVLLSACVGEQPPSPKALRVAVFLELEGSKDEDGLRTRNFDWAVEAVNAAGGVAGRPLALDYIDAEVLADSGMDLLELAEVLAADSEHLAVVAPPGSEALERFAEPFIEAGKPLLSTTSTADELFRAYGGLGEIWRLRESDVVQAELLARFAHEQRAEQLVLLTSLERSTATFFDWFGFFTAELGYASEAVEVVTLDEACAPAVATALAAEPDMILLAASSERELACVVEAMPAAGQRPRIVLADTGIDASKLLELGAQAEGIEGFSAAGDEAFEAASSARFPGVALAAHGPGEYDAILLLAFGLERSGGVGGKPLIAGMRAVADADEPSVGDWSAAGVAATLAAMREGRSPQVVGATGPLRFVPERYMDLAASTLTHFRIERGAMVYGARIHTGDPSLLSRAGVVSGPQASPADAEGSTWTPAVDKSETWAVIAALSSGWNNYRHQADALRQYWLLREGGVDDEHIVLILADDLADAPDNALPGQVRNQLGGPDLRAGAQIDYGLELSPEQLGDILTGTTSEATPTVIQPGPSSNIYVYLVGHGGEQGMPIGALTAAEGLAGGETSLSPGLLRSRLCSLYAGESYRRVLVVIESCFAGVFGAAESGGIELGCGFEAGEVPLEGVSMITAADPFEVSYADVHDPEVPEWISDEFSNNFAEEIELELERNLADVYVDTYRATVGSHASLYNAAHAGRLTTIELAEFFSP</sequence>
<dbReference type="PRINTS" id="PR00776">
    <property type="entry name" value="HEMOGLOBNASE"/>
</dbReference>
<gene>
    <name evidence="5" type="ORF">PPSIR1_00105</name>
</gene>
<dbReference type="Proteomes" id="UP000005801">
    <property type="component" value="Unassembled WGS sequence"/>
</dbReference>
<dbReference type="RefSeq" id="WP_006975226.1">
    <property type="nucleotide sequence ID" value="NZ_ABCS01000086.1"/>
</dbReference>
<dbReference type="GO" id="GO:0005773">
    <property type="term" value="C:vacuole"/>
    <property type="evidence" value="ECO:0007669"/>
    <property type="project" value="GOC"/>
</dbReference>
<reference evidence="5 6" key="1">
    <citation type="submission" date="2007-06" db="EMBL/GenBank/DDBJ databases">
        <authorList>
            <person name="Shimkets L."/>
            <person name="Ferriera S."/>
            <person name="Johnson J."/>
            <person name="Kravitz S."/>
            <person name="Beeson K."/>
            <person name="Sutton G."/>
            <person name="Rogers Y.-H."/>
            <person name="Friedman R."/>
            <person name="Frazier M."/>
            <person name="Venter J.C."/>
        </authorList>
    </citation>
    <scope>NUCLEOTIDE SEQUENCE [LARGE SCALE GENOMIC DNA]</scope>
    <source>
        <strain evidence="5 6">SIR-1</strain>
    </source>
</reference>
<comment type="similarity">
    <text evidence="1">Belongs to the leucine-binding protein family.</text>
</comment>
<dbReference type="InterPro" id="IPR028081">
    <property type="entry name" value="Leu-bd"/>
</dbReference>
<dbReference type="InterPro" id="IPR028082">
    <property type="entry name" value="Peripla_BP_I"/>
</dbReference>
<dbReference type="GO" id="GO:0004197">
    <property type="term" value="F:cysteine-type endopeptidase activity"/>
    <property type="evidence" value="ECO:0007669"/>
    <property type="project" value="TreeGrafter"/>
</dbReference>
<dbReference type="InterPro" id="IPR001096">
    <property type="entry name" value="Peptidase_C13"/>
</dbReference>
<dbReference type="Gene3D" id="3.40.50.2300">
    <property type="match status" value="2"/>
</dbReference>
<dbReference type="CDD" id="cd06268">
    <property type="entry name" value="PBP1_ABC_transporter_LIVBP-like"/>
    <property type="match status" value="1"/>
</dbReference>
<dbReference type="PROSITE" id="PS51257">
    <property type="entry name" value="PROKAR_LIPOPROTEIN"/>
    <property type="match status" value="1"/>
</dbReference>
<evidence type="ECO:0000256" key="3">
    <source>
        <dbReference type="SAM" id="SignalP"/>
    </source>
</evidence>
<feature type="domain" description="Leucine-binding protein" evidence="4">
    <location>
        <begin position="58"/>
        <end position="348"/>
    </location>
</feature>
<dbReference type="GO" id="GO:0006624">
    <property type="term" value="P:vacuolar protein processing"/>
    <property type="evidence" value="ECO:0007669"/>
    <property type="project" value="TreeGrafter"/>
</dbReference>
<dbReference type="Pfam" id="PF01650">
    <property type="entry name" value="Peptidase_C13"/>
    <property type="match status" value="1"/>
</dbReference>
<organism evidence="5 6">
    <name type="scientific">Plesiocystis pacifica SIR-1</name>
    <dbReference type="NCBI Taxonomy" id="391625"/>
    <lineage>
        <taxon>Bacteria</taxon>
        <taxon>Pseudomonadati</taxon>
        <taxon>Myxococcota</taxon>
        <taxon>Polyangia</taxon>
        <taxon>Nannocystales</taxon>
        <taxon>Nannocystaceae</taxon>
        <taxon>Plesiocystis</taxon>
    </lineage>
</organism>
<evidence type="ECO:0000256" key="1">
    <source>
        <dbReference type="ARBA" id="ARBA00010062"/>
    </source>
</evidence>
<dbReference type="EMBL" id="ABCS01000086">
    <property type="protein sequence ID" value="EDM75598.1"/>
    <property type="molecule type" value="Genomic_DNA"/>
</dbReference>
<comment type="caution">
    <text evidence="5">The sequence shown here is derived from an EMBL/GenBank/DDBJ whole genome shotgun (WGS) entry which is preliminary data.</text>
</comment>
<dbReference type="eggNOG" id="COG5206">
    <property type="taxonomic scope" value="Bacteria"/>
</dbReference>
<dbReference type="STRING" id="391625.PPSIR1_00105"/>
<dbReference type="SUPFAM" id="SSF53822">
    <property type="entry name" value="Periplasmic binding protein-like I"/>
    <property type="match status" value="1"/>
</dbReference>
<dbReference type="AlphaFoldDB" id="A6GET6"/>
<feature type="signal peptide" evidence="3">
    <location>
        <begin position="1"/>
        <end position="25"/>
    </location>
</feature>
<dbReference type="OrthoDB" id="9759108at2"/>
<proteinExistence type="inferred from homology"/>
<evidence type="ECO:0000259" key="4">
    <source>
        <dbReference type="Pfam" id="PF13458"/>
    </source>
</evidence>
<dbReference type="PANTHER" id="PTHR12000:SF42">
    <property type="entry name" value="LEGUMAIN"/>
    <property type="match status" value="1"/>
</dbReference>
<dbReference type="Pfam" id="PF13458">
    <property type="entry name" value="Peripla_BP_6"/>
    <property type="match status" value="1"/>
</dbReference>